<dbReference type="PANTHER" id="PTHR43884">
    <property type="entry name" value="ACYL-COA DEHYDROGENASE"/>
    <property type="match status" value="1"/>
</dbReference>
<protein>
    <submittedName>
        <fullName evidence="10">Crotonobetainyl-CoA dehydrogenase</fullName>
    </submittedName>
</protein>
<evidence type="ECO:0000256" key="2">
    <source>
        <dbReference type="ARBA" id="ARBA00009347"/>
    </source>
</evidence>
<dbReference type="FunFam" id="2.40.110.10:FF:000002">
    <property type="entry name" value="Acyl-CoA dehydrogenase fadE12"/>
    <property type="match status" value="1"/>
</dbReference>
<dbReference type="EMBL" id="SDWW01000018">
    <property type="protein sequence ID" value="RYV51308.1"/>
    <property type="molecule type" value="Genomic_DNA"/>
</dbReference>
<dbReference type="NCBIfam" id="NF002885">
    <property type="entry name" value="PRK03354.1"/>
    <property type="match status" value="1"/>
</dbReference>
<evidence type="ECO:0000256" key="5">
    <source>
        <dbReference type="ARBA" id="ARBA00023002"/>
    </source>
</evidence>
<sequence length="377" mass="42403">MDFSLDEDQQLMVQTVAELMAQENWEAYFQQCEEAHQYPERFVAQLAALGVDSILLPEDRGGMGSGWVTLAAVWAELGRLGAPTYVLYQLPAWDTILREGTAEQIDKIMAYQGTGKQVWNSAMTEPGAGSGLGALQTTYTRRDGKVYLTGHKTFITSSAHVPYLVVMSRDSANPDTFTEWLVDMSLPGITKEPLEKLGLRMDSCCEIYFDEVELAETDLFGTEGRGFARGVDDFDFERFLVACSDYGMAYCAFEDAARYANQREQGGEKIARYQLTQEKFCNMQIRLTNMRNMLFEIAWKFDNGLMGRGDCSMAKYYCARASFEVVDDALQVFAGIGITGNHRVARFWRDLRVDRVSGGTDEMMILTSGRAVLKAYR</sequence>
<evidence type="ECO:0000256" key="1">
    <source>
        <dbReference type="ARBA" id="ARBA00001974"/>
    </source>
</evidence>
<evidence type="ECO:0000259" key="7">
    <source>
        <dbReference type="Pfam" id="PF00441"/>
    </source>
</evidence>
<dbReference type="GO" id="GO:0050660">
    <property type="term" value="F:flavin adenine dinucleotide binding"/>
    <property type="evidence" value="ECO:0007669"/>
    <property type="project" value="InterPro"/>
</dbReference>
<dbReference type="FunFam" id="1.20.140.10:FF:000001">
    <property type="entry name" value="Acyl-CoA dehydrogenase"/>
    <property type="match status" value="1"/>
</dbReference>
<dbReference type="Gene3D" id="2.40.110.10">
    <property type="entry name" value="Butyryl-CoA Dehydrogenase, subunit A, domain 2"/>
    <property type="match status" value="1"/>
</dbReference>
<dbReference type="CDD" id="cd00567">
    <property type="entry name" value="ACAD"/>
    <property type="match status" value="1"/>
</dbReference>
<dbReference type="RefSeq" id="WP_130102374.1">
    <property type="nucleotide sequence ID" value="NZ_SDWW01000018.1"/>
</dbReference>
<evidence type="ECO:0000259" key="8">
    <source>
        <dbReference type="Pfam" id="PF02770"/>
    </source>
</evidence>
<dbReference type="SUPFAM" id="SSF47203">
    <property type="entry name" value="Acyl-CoA dehydrogenase C-terminal domain-like"/>
    <property type="match status" value="1"/>
</dbReference>
<gene>
    <name evidence="10" type="primary">caiA</name>
    <name evidence="10" type="ORF">EUA98_09145</name>
</gene>
<evidence type="ECO:0000256" key="3">
    <source>
        <dbReference type="ARBA" id="ARBA00022630"/>
    </source>
</evidence>
<dbReference type="InterPro" id="IPR046373">
    <property type="entry name" value="Acyl-CoA_Oxase/DH_mid-dom_sf"/>
</dbReference>
<keyword evidence="3 6" id="KW-0285">Flavoprotein</keyword>
<dbReference type="AlphaFoldDB" id="A0A4Q5MZU7"/>
<name>A0A4Q5MZU7_9MICO</name>
<dbReference type="InterPro" id="IPR013786">
    <property type="entry name" value="AcylCoA_DH/ox_N"/>
</dbReference>
<dbReference type="Gene3D" id="1.10.540.10">
    <property type="entry name" value="Acyl-CoA dehydrogenase/oxidase, N-terminal domain"/>
    <property type="match status" value="1"/>
</dbReference>
<dbReference type="PANTHER" id="PTHR43884:SF12">
    <property type="entry name" value="ISOVALERYL-COA DEHYDROGENASE, MITOCHONDRIAL-RELATED"/>
    <property type="match status" value="1"/>
</dbReference>
<keyword evidence="11" id="KW-1185">Reference proteome</keyword>
<evidence type="ECO:0000259" key="9">
    <source>
        <dbReference type="Pfam" id="PF02771"/>
    </source>
</evidence>
<dbReference type="Pfam" id="PF00441">
    <property type="entry name" value="Acyl-CoA_dh_1"/>
    <property type="match status" value="1"/>
</dbReference>
<dbReference type="Gene3D" id="1.20.140.10">
    <property type="entry name" value="Butyryl-CoA Dehydrogenase, subunit A, domain 3"/>
    <property type="match status" value="1"/>
</dbReference>
<proteinExistence type="inferred from homology"/>
<evidence type="ECO:0000313" key="10">
    <source>
        <dbReference type="EMBL" id="RYV51308.1"/>
    </source>
</evidence>
<evidence type="ECO:0000256" key="4">
    <source>
        <dbReference type="ARBA" id="ARBA00022827"/>
    </source>
</evidence>
<dbReference type="InterPro" id="IPR009100">
    <property type="entry name" value="AcylCoA_DH/oxidase_NM_dom_sf"/>
</dbReference>
<feature type="domain" description="Acyl-CoA dehydrogenase/oxidase N-terminal" evidence="9">
    <location>
        <begin position="7"/>
        <end position="109"/>
    </location>
</feature>
<dbReference type="InterPro" id="IPR036250">
    <property type="entry name" value="AcylCo_DH-like_C"/>
</dbReference>
<reference evidence="10 11" key="1">
    <citation type="submission" date="2019-01" db="EMBL/GenBank/DDBJ databases">
        <title>Novel species of Cellulomonas.</title>
        <authorList>
            <person name="Liu Q."/>
            <person name="Xin Y.-H."/>
        </authorList>
    </citation>
    <scope>NUCLEOTIDE SEQUENCE [LARGE SCALE GENOMIC DNA]</scope>
    <source>
        <strain evidence="10 11">HLT2-17</strain>
    </source>
</reference>
<dbReference type="OrthoDB" id="9770681at2"/>
<dbReference type="InterPro" id="IPR037069">
    <property type="entry name" value="AcylCoA_DH/ox_N_sf"/>
</dbReference>
<keyword evidence="4 6" id="KW-0274">FAD</keyword>
<organism evidence="10 11">
    <name type="scientific">Pengzhenrongella frigida</name>
    <dbReference type="NCBI Taxonomy" id="1259133"/>
    <lineage>
        <taxon>Bacteria</taxon>
        <taxon>Bacillati</taxon>
        <taxon>Actinomycetota</taxon>
        <taxon>Actinomycetes</taxon>
        <taxon>Micrococcales</taxon>
        <taxon>Pengzhenrongella</taxon>
    </lineage>
</organism>
<dbReference type="InterPro" id="IPR009075">
    <property type="entry name" value="AcylCo_DH/oxidase_C"/>
</dbReference>
<dbReference type="Pfam" id="PF02771">
    <property type="entry name" value="Acyl-CoA_dh_N"/>
    <property type="match status" value="1"/>
</dbReference>
<dbReference type="Proteomes" id="UP000293764">
    <property type="component" value="Unassembled WGS sequence"/>
</dbReference>
<dbReference type="InterPro" id="IPR006091">
    <property type="entry name" value="Acyl-CoA_Oxase/DH_mid-dom"/>
</dbReference>
<dbReference type="SUPFAM" id="SSF56645">
    <property type="entry name" value="Acyl-CoA dehydrogenase NM domain-like"/>
    <property type="match status" value="1"/>
</dbReference>
<feature type="domain" description="Acyl-CoA oxidase/dehydrogenase middle" evidence="8">
    <location>
        <begin position="122"/>
        <end position="212"/>
    </location>
</feature>
<comment type="caution">
    <text evidence="10">The sequence shown here is derived from an EMBL/GenBank/DDBJ whole genome shotgun (WGS) entry which is preliminary data.</text>
</comment>
<feature type="domain" description="Acyl-CoA dehydrogenase/oxidase C-terminal" evidence="7">
    <location>
        <begin position="224"/>
        <end position="372"/>
    </location>
</feature>
<evidence type="ECO:0000256" key="6">
    <source>
        <dbReference type="RuleBase" id="RU362125"/>
    </source>
</evidence>
<dbReference type="Pfam" id="PF02770">
    <property type="entry name" value="Acyl-CoA_dh_M"/>
    <property type="match status" value="1"/>
</dbReference>
<evidence type="ECO:0000313" key="11">
    <source>
        <dbReference type="Proteomes" id="UP000293764"/>
    </source>
</evidence>
<dbReference type="GO" id="GO:0003995">
    <property type="term" value="F:acyl-CoA dehydrogenase activity"/>
    <property type="evidence" value="ECO:0007669"/>
    <property type="project" value="TreeGrafter"/>
</dbReference>
<comment type="similarity">
    <text evidence="2 6">Belongs to the acyl-CoA dehydrogenase family.</text>
</comment>
<comment type="cofactor">
    <cofactor evidence="1 6">
        <name>FAD</name>
        <dbReference type="ChEBI" id="CHEBI:57692"/>
    </cofactor>
</comment>
<accession>A0A4Q5MZU7</accession>
<keyword evidence="5 6" id="KW-0560">Oxidoreductase</keyword>